<dbReference type="PATRIC" id="fig|362787.3.peg.1162"/>
<feature type="transmembrane region" description="Helical" evidence="4">
    <location>
        <begin position="21"/>
        <end position="43"/>
    </location>
</feature>
<accession>A0A0C1JKU2</accession>
<feature type="transmembrane region" description="Helical" evidence="4">
    <location>
        <begin position="354"/>
        <end position="373"/>
    </location>
</feature>
<dbReference type="InterPro" id="IPR011701">
    <property type="entry name" value="MFS"/>
</dbReference>
<keyword evidence="2 4" id="KW-1133">Transmembrane helix</keyword>
<proteinExistence type="predicted"/>
<evidence type="ECO:0000256" key="3">
    <source>
        <dbReference type="ARBA" id="ARBA00023136"/>
    </source>
</evidence>
<name>A0A0C1JKU2_9BACT</name>
<feature type="transmembrane region" description="Helical" evidence="4">
    <location>
        <begin position="234"/>
        <end position="254"/>
    </location>
</feature>
<organism evidence="5 6">
    <name type="scientific">Candidatus Protochlamydia amoebophila</name>
    <dbReference type="NCBI Taxonomy" id="362787"/>
    <lineage>
        <taxon>Bacteria</taxon>
        <taxon>Pseudomonadati</taxon>
        <taxon>Chlamydiota</taxon>
        <taxon>Chlamydiia</taxon>
        <taxon>Parachlamydiales</taxon>
        <taxon>Parachlamydiaceae</taxon>
        <taxon>Candidatus Protochlamydia</taxon>
    </lineage>
</organism>
<dbReference type="InterPro" id="IPR036259">
    <property type="entry name" value="MFS_trans_sf"/>
</dbReference>
<feature type="transmembrane region" description="Helical" evidence="4">
    <location>
        <begin position="385"/>
        <end position="404"/>
    </location>
</feature>
<dbReference type="Gene3D" id="1.20.1250.20">
    <property type="entry name" value="MFS general substrate transporter like domains"/>
    <property type="match status" value="2"/>
</dbReference>
<gene>
    <name evidence="5" type="ORF">DB44_CW00830</name>
</gene>
<dbReference type="SUPFAM" id="SSF103473">
    <property type="entry name" value="MFS general substrate transporter"/>
    <property type="match status" value="1"/>
</dbReference>
<evidence type="ECO:0000256" key="1">
    <source>
        <dbReference type="ARBA" id="ARBA00022692"/>
    </source>
</evidence>
<evidence type="ECO:0008006" key="7">
    <source>
        <dbReference type="Google" id="ProtNLM"/>
    </source>
</evidence>
<dbReference type="AlphaFoldDB" id="A0A0C1JKU2"/>
<keyword evidence="3 4" id="KW-0472">Membrane</keyword>
<dbReference type="InterPro" id="IPR052528">
    <property type="entry name" value="Sugar_transport-like"/>
</dbReference>
<keyword evidence="1 4" id="KW-0812">Transmembrane</keyword>
<dbReference type="PANTHER" id="PTHR23526:SF2">
    <property type="entry name" value="MAJOR FACILITATOR SUPERFAMILY (MFS) PROFILE DOMAIN-CONTAINING PROTEIN"/>
    <property type="match status" value="1"/>
</dbReference>
<feature type="transmembrane region" description="Helical" evidence="4">
    <location>
        <begin position="167"/>
        <end position="187"/>
    </location>
</feature>
<dbReference type="Proteomes" id="UP000031465">
    <property type="component" value="Unassembled WGS sequence"/>
</dbReference>
<feature type="transmembrane region" description="Helical" evidence="4">
    <location>
        <begin position="266"/>
        <end position="288"/>
    </location>
</feature>
<dbReference type="PANTHER" id="PTHR23526">
    <property type="entry name" value="INTEGRAL MEMBRANE TRANSPORT PROTEIN-RELATED"/>
    <property type="match status" value="1"/>
</dbReference>
<sequence length="420" mass="47632">MKMQKNLDYLKNTQFIFIASKLLNSPLGAMYNLLSFIICKQLGATPFQITLLISSKPLVALISFYSSVFIKNRPERLKSLIISSTILSFIPCFAFPFVTNCWFFIFAFALFMMSAKAMLPAWAEIFKRNIGPEGRSAIFSKGSTVNYLANIFVPLLLAPILDYYPLIWTEIFFILALIQLAHVVFLLRLKVRLEEHESSSFAPNSFSFRSVIFDPWKNSWQLMKQRPDFRNYQIVFLLGGTGLILSQPVLPLFFEQILHLSYTQLIFAVSLCKGIGFAITSPLWANAFNRISINLFNFFVTALAGLFAIVLATIQQEVLWLYLAYLIYGIMQAGSEMSWHLAGPRFAKQEDSTLYTSVNIAMIGLRGCIAPFIGELLFCTTNFSVVFFCSAGCCLAGAFYSYWLEFQDRKADNLTFSAVE</sequence>
<feature type="transmembrane region" description="Helical" evidence="4">
    <location>
        <begin position="320"/>
        <end position="342"/>
    </location>
</feature>
<dbReference type="Pfam" id="PF07690">
    <property type="entry name" value="MFS_1"/>
    <property type="match status" value="1"/>
</dbReference>
<reference evidence="5 6" key="1">
    <citation type="journal article" date="2014" name="Mol. Biol. Evol.">
        <title>Massive expansion of Ubiquitination-related gene families within the Chlamydiae.</title>
        <authorList>
            <person name="Domman D."/>
            <person name="Collingro A."/>
            <person name="Lagkouvardos I."/>
            <person name="Gehre L."/>
            <person name="Weinmaier T."/>
            <person name="Rattei T."/>
            <person name="Subtil A."/>
            <person name="Horn M."/>
        </authorList>
    </citation>
    <scope>NUCLEOTIDE SEQUENCE [LARGE SCALE GENOMIC DNA]</scope>
    <source>
        <strain evidence="5 6">EI2</strain>
    </source>
</reference>
<dbReference type="EMBL" id="JSAN01000069">
    <property type="protein sequence ID" value="KIC71910.1"/>
    <property type="molecule type" value="Genomic_DNA"/>
</dbReference>
<feature type="transmembrane region" description="Helical" evidence="4">
    <location>
        <begin position="80"/>
        <end position="98"/>
    </location>
</feature>
<protein>
    <recommendedName>
        <fullName evidence="7">Major facilitator superfamily (MFS) profile domain-containing protein</fullName>
    </recommendedName>
</protein>
<feature type="transmembrane region" description="Helical" evidence="4">
    <location>
        <begin position="104"/>
        <end position="123"/>
    </location>
</feature>
<evidence type="ECO:0000256" key="4">
    <source>
        <dbReference type="SAM" id="Phobius"/>
    </source>
</evidence>
<evidence type="ECO:0000313" key="5">
    <source>
        <dbReference type="EMBL" id="KIC71910.1"/>
    </source>
</evidence>
<feature type="transmembrane region" description="Helical" evidence="4">
    <location>
        <begin position="295"/>
        <end position="314"/>
    </location>
</feature>
<evidence type="ECO:0000256" key="2">
    <source>
        <dbReference type="ARBA" id="ARBA00022989"/>
    </source>
</evidence>
<dbReference type="GO" id="GO:0022857">
    <property type="term" value="F:transmembrane transporter activity"/>
    <property type="evidence" value="ECO:0007669"/>
    <property type="project" value="InterPro"/>
</dbReference>
<evidence type="ECO:0000313" key="6">
    <source>
        <dbReference type="Proteomes" id="UP000031465"/>
    </source>
</evidence>
<feature type="transmembrane region" description="Helical" evidence="4">
    <location>
        <begin position="49"/>
        <end position="68"/>
    </location>
</feature>
<comment type="caution">
    <text evidence="5">The sequence shown here is derived from an EMBL/GenBank/DDBJ whole genome shotgun (WGS) entry which is preliminary data.</text>
</comment>
<feature type="transmembrane region" description="Helical" evidence="4">
    <location>
        <begin position="144"/>
        <end position="161"/>
    </location>
</feature>